<name>A0AAN6LLU1_9PLEO</name>
<dbReference type="InterPro" id="IPR052895">
    <property type="entry name" value="HetReg/Transcr_Mod"/>
</dbReference>
<dbReference type="AlphaFoldDB" id="A0AAN6LLU1"/>
<keyword evidence="3" id="KW-1185">Reference proteome</keyword>
<evidence type="ECO:0000259" key="1">
    <source>
        <dbReference type="Pfam" id="PF06985"/>
    </source>
</evidence>
<dbReference type="PANTHER" id="PTHR24148">
    <property type="entry name" value="ANKYRIN REPEAT DOMAIN-CONTAINING PROTEIN 39 HOMOLOG-RELATED"/>
    <property type="match status" value="1"/>
</dbReference>
<dbReference type="EMBL" id="WVTA01000018">
    <property type="protein sequence ID" value="KAK3197671.1"/>
    <property type="molecule type" value="Genomic_DNA"/>
</dbReference>
<feature type="domain" description="Heterokaryon incompatibility" evidence="1">
    <location>
        <begin position="33"/>
        <end position="118"/>
    </location>
</feature>
<sequence>MNDTSTSPALGSDHLEYERWKPTRLDHSKPSIRLCIDQSHVAERNHQVRQMGSIYSQAQEVIIWLGSNPLLNQIFLTLRKEVKSVTFGEWCAVRRHSASLVDHVLNNEYWNRAWITQEIFLARKRVILLDDEKFLFNELIDIMDFYYLPRKTATSFSRNVVPQEQIIGAPLKDLLARFADKQCSIPRDRVFSLLSLCKGGSSFNIDYNLSDAKILAQVLRHDGNHNCLCTAIAIAKSADLIDLTSSQDFVHGHDSHMEETGAQAPTQNNFVEMDVYPNSIIWENMLIYIGFKPDMSWKAEVIESFNLYRSRSMLRDRTDDLFQHDDETEGKWTMRIAFPVLSKMMSQPARTQYEESLSRSYGCTLPGARDKALLNHVHWQVAQERVGPEDVGPWRVFEVGFVPTYW</sequence>
<evidence type="ECO:0000313" key="2">
    <source>
        <dbReference type="EMBL" id="KAK3197671.1"/>
    </source>
</evidence>
<dbReference type="Pfam" id="PF06985">
    <property type="entry name" value="HET"/>
    <property type="match status" value="1"/>
</dbReference>
<protein>
    <recommendedName>
        <fullName evidence="1">Heterokaryon incompatibility domain-containing protein</fullName>
    </recommendedName>
</protein>
<gene>
    <name evidence="2" type="ORF">GRF29_216g888986</name>
</gene>
<evidence type="ECO:0000313" key="3">
    <source>
        <dbReference type="Proteomes" id="UP001280581"/>
    </source>
</evidence>
<accession>A0AAN6LLU1</accession>
<organism evidence="2 3">
    <name type="scientific">Pseudopithomyces chartarum</name>
    <dbReference type="NCBI Taxonomy" id="1892770"/>
    <lineage>
        <taxon>Eukaryota</taxon>
        <taxon>Fungi</taxon>
        <taxon>Dikarya</taxon>
        <taxon>Ascomycota</taxon>
        <taxon>Pezizomycotina</taxon>
        <taxon>Dothideomycetes</taxon>
        <taxon>Pleosporomycetidae</taxon>
        <taxon>Pleosporales</taxon>
        <taxon>Massarineae</taxon>
        <taxon>Didymosphaeriaceae</taxon>
        <taxon>Pseudopithomyces</taxon>
    </lineage>
</organism>
<dbReference type="PANTHER" id="PTHR24148:SF73">
    <property type="entry name" value="HET DOMAIN PROTEIN (AFU_ORTHOLOGUE AFUA_8G01020)"/>
    <property type="match status" value="1"/>
</dbReference>
<dbReference type="InterPro" id="IPR010730">
    <property type="entry name" value="HET"/>
</dbReference>
<proteinExistence type="predicted"/>
<dbReference type="Proteomes" id="UP001280581">
    <property type="component" value="Unassembled WGS sequence"/>
</dbReference>
<reference evidence="2 3" key="1">
    <citation type="submission" date="2021-02" db="EMBL/GenBank/DDBJ databases">
        <title>Genome assembly of Pseudopithomyces chartarum.</title>
        <authorList>
            <person name="Jauregui R."/>
            <person name="Singh J."/>
            <person name="Voisey C."/>
        </authorList>
    </citation>
    <scope>NUCLEOTIDE SEQUENCE [LARGE SCALE GENOMIC DNA]</scope>
    <source>
        <strain evidence="2 3">AGR01</strain>
    </source>
</reference>
<comment type="caution">
    <text evidence="2">The sequence shown here is derived from an EMBL/GenBank/DDBJ whole genome shotgun (WGS) entry which is preliminary data.</text>
</comment>